<name>A0AB35HXG8_MICTH</name>
<proteinExistence type="predicted"/>
<sequence length="307" mass="31826">MAKLVKRELILVKIESSYGVDATPGASDAILVENIGWSFAGARMVERAAVKPSLGMLQGIFAGTLMEVTFDVEVKGSGAAGTAPEVGPLLRACGMAETIDAGTSVEYAPASAGHESVTLYYYEDGSVYKLTGCRGTVSVNLETGAAGKFSFTITGHVSGPTDAAMPTVSYDATTPPPVINASFSVGSYSAVINALSLDLGNTIATPPSMSAEDGYSEIIISDRDVTGSFDPEATTVAAKNWAGEWKAGTAQTITTGTIGSTAGNQYELEISSAWYKELSPGDRDGLRTYEIGFGAAGDDDAFKIIFS</sequence>
<dbReference type="AlphaFoldDB" id="A0AB35HXG8"/>
<protein>
    <submittedName>
        <fullName evidence="1">Phage tail tube protein</fullName>
    </submittedName>
</protein>
<dbReference type="Proteomes" id="UP001209730">
    <property type="component" value="Unassembled WGS sequence"/>
</dbReference>
<evidence type="ECO:0000313" key="1">
    <source>
        <dbReference type="EMBL" id="MCX2802258.1"/>
    </source>
</evidence>
<comment type="caution">
    <text evidence="1">The sequence shown here is derived from an EMBL/GenBank/DDBJ whole genome shotgun (WGS) entry which is preliminary data.</text>
</comment>
<dbReference type="EMBL" id="JAPHQB010000015">
    <property type="protein sequence ID" value="MCX2802258.1"/>
    <property type="molecule type" value="Genomic_DNA"/>
</dbReference>
<dbReference type="InterPro" id="IPR044000">
    <property type="entry name" value="Phage_tube_2"/>
</dbReference>
<organism evidence="1 2">
    <name type="scientific">Microbulbifer thermotolerans</name>
    <dbReference type="NCBI Taxonomy" id="252514"/>
    <lineage>
        <taxon>Bacteria</taxon>
        <taxon>Pseudomonadati</taxon>
        <taxon>Pseudomonadota</taxon>
        <taxon>Gammaproteobacteria</taxon>
        <taxon>Cellvibrionales</taxon>
        <taxon>Microbulbiferaceae</taxon>
        <taxon>Microbulbifer</taxon>
    </lineage>
</organism>
<reference evidence="1" key="1">
    <citation type="submission" date="2022-11" db="EMBL/GenBank/DDBJ databases">
        <title>Chitin-degrading and fungicidal potential of chitinolytic bacterial strains from marine environment of the Pacific Ocean regions.</title>
        <authorList>
            <person name="Pentekhina I."/>
            <person name="Nedashkovskaya O."/>
            <person name="Seitkalieva A."/>
            <person name="Podvolotskaya A."/>
            <person name="Tekutyeva L."/>
            <person name="Balabanova L."/>
        </authorList>
    </citation>
    <scope>NUCLEOTIDE SEQUENCE</scope>
    <source>
        <strain evidence="1">KMM 6838</strain>
    </source>
</reference>
<evidence type="ECO:0000313" key="2">
    <source>
        <dbReference type="Proteomes" id="UP001209730"/>
    </source>
</evidence>
<dbReference type="Pfam" id="PF18906">
    <property type="entry name" value="Phage_tube_2"/>
    <property type="match status" value="1"/>
</dbReference>
<gene>
    <name evidence="1" type="ORF">OQJ68_10720</name>
</gene>
<dbReference type="RefSeq" id="WP_266066236.1">
    <property type="nucleotide sequence ID" value="NZ_JAPHQA010000015.1"/>
</dbReference>
<accession>A0AB35HXG8</accession>